<dbReference type="InterPro" id="IPR015424">
    <property type="entry name" value="PyrdxlP-dep_Trfase"/>
</dbReference>
<dbReference type="EMBL" id="AYKH01000006">
    <property type="protein sequence ID" value="ROO29029.1"/>
    <property type="molecule type" value="Genomic_DNA"/>
</dbReference>
<evidence type="ECO:0000256" key="4">
    <source>
        <dbReference type="ARBA" id="ARBA00023239"/>
    </source>
</evidence>
<dbReference type="PIRSF" id="PIRSF001434">
    <property type="entry name" value="CGS"/>
    <property type="match status" value="1"/>
</dbReference>
<dbReference type="PANTHER" id="PTHR43500">
    <property type="entry name" value="CYSTATHIONINE BETA-LYASE-RELATED"/>
    <property type="match status" value="1"/>
</dbReference>
<evidence type="ECO:0000256" key="7">
    <source>
        <dbReference type="RuleBase" id="RU362118"/>
    </source>
</evidence>
<dbReference type="InterPro" id="IPR000277">
    <property type="entry name" value="Cys/Met-Metab_PyrdxlP-dep_enz"/>
</dbReference>
<evidence type="ECO:0000256" key="5">
    <source>
        <dbReference type="ARBA" id="ARBA00047517"/>
    </source>
</evidence>
<feature type="modified residue" description="N6-(pyridoxal phosphate)lysine" evidence="6">
    <location>
        <position position="205"/>
    </location>
</feature>
<sequence>MKTATRLVHAGRDPAAQHGMVNPPVYHASTVLFESLDALENAAANPFRGIYYGRNGTPVQFAFEDAVAELEGAHGAVTTCSGLAAITVALMSVAESGTHLLVTDNVYGPTRKLCDGLLAGFGVETEYFDPTLSAEALEALIRPETRALFLEAPGSLTFEIADVPALSAVARRHGVAVLADNTWATPLYFDAIGHGVDISIHAATKYFVGHADAMLGVINCREAHYPRVKKTAAAMGYCAGPDDIYLGLRGLRTMGQRLTQHDASARRLADWLADRPEVARVIHPARADHPQHALFMRDFSGASGLFAFVLEPVERARLAAMVDGLALFGMGFSWGGYESLILPINPERMRSATVWEASGPTLRVHVGLEDVDDLIADLEAGFERLAGRASQTAR</sequence>
<gene>
    <name evidence="8" type="ORF">SAOR_04470</name>
</gene>
<evidence type="ECO:0000256" key="3">
    <source>
        <dbReference type="ARBA" id="ARBA00022898"/>
    </source>
</evidence>
<dbReference type="FunFam" id="3.40.640.10:FF:000046">
    <property type="entry name" value="Cystathionine gamma-lyase"/>
    <property type="match status" value="1"/>
</dbReference>
<comment type="cofactor">
    <cofactor evidence="1 7">
        <name>pyridoxal 5'-phosphate</name>
        <dbReference type="ChEBI" id="CHEBI:597326"/>
    </cofactor>
</comment>
<dbReference type="PANTHER" id="PTHR43500:SF1">
    <property type="entry name" value="CYSTATHIONINE BETA-LYASE-RELATED"/>
    <property type="match status" value="1"/>
</dbReference>
<evidence type="ECO:0000313" key="8">
    <source>
        <dbReference type="EMBL" id="ROO29029.1"/>
    </source>
</evidence>
<evidence type="ECO:0000313" key="9">
    <source>
        <dbReference type="Proteomes" id="UP000283993"/>
    </source>
</evidence>
<dbReference type="InterPro" id="IPR015422">
    <property type="entry name" value="PyrdxlP-dep_Trfase_small"/>
</dbReference>
<dbReference type="SUPFAM" id="SSF53383">
    <property type="entry name" value="PLP-dependent transferases"/>
    <property type="match status" value="1"/>
</dbReference>
<dbReference type="Pfam" id="PF01053">
    <property type="entry name" value="Cys_Met_Meta_PP"/>
    <property type="match status" value="1"/>
</dbReference>
<dbReference type="NCBIfam" id="TIGR01324">
    <property type="entry name" value="cysta_beta_ly_B"/>
    <property type="match status" value="1"/>
</dbReference>
<keyword evidence="3 6" id="KW-0663">Pyridoxal phosphate</keyword>
<dbReference type="AlphaFoldDB" id="A0A423PTV2"/>
<organism evidence="8 9">
    <name type="scientific">Salinisphaera orenii MK-B5</name>
    <dbReference type="NCBI Taxonomy" id="856730"/>
    <lineage>
        <taxon>Bacteria</taxon>
        <taxon>Pseudomonadati</taxon>
        <taxon>Pseudomonadota</taxon>
        <taxon>Gammaproteobacteria</taxon>
        <taxon>Salinisphaerales</taxon>
        <taxon>Salinisphaeraceae</taxon>
        <taxon>Salinisphaera</taxon>
    </lineage>
</organism>
<dbReference type="GO" id="GO:0030170">
    <property type="term" value="F:pyridoxal phosphate binding"/>
    <property type="evidence" value="ECO:0007669"/>
    <property type="project" value="InterPro"/>
</dbReference>
<evidence type="ECO:0000256" key="1">
    <source>
        <dbReference type="ARBA" id="ARBA00001933"/>
    </source>
</evidence>
<dbReference type="InterPro" id="IPR006233">
    <property type="entry name" value="Cys_b_lyase_bac"/>
</dbReference>
<reference evidence="8 9" key="1">
    <citation type="submission" date="2013-10" db="EMBL/GenBank/DDBJ databases">
        <title>Salinisphaera orenii MK-B5 Genome Sequencing.</title>
        <authorList>
            <person name="Lai Q."/>
            <person name="Li C."/>
            <person name="Shao Z."/>
        </authorList>
    </citation>
    <scope>NUCLEOTIDE SEQUENCE [LARGE SCALE GENOMIC DNA]</scope>
    <source>
        <strain evidence="8 9">MK-B5</strain>
    </source>
</reference>
<dbReference type="GO" id="GO:0019450">
    <property type="term" value="P:L-cysteine catabolic process to pyruvate"/>
    <property type="evidence" value="ECO:0007669"/>
    <property type="project" value="TreeGrafter"/>
</dbReference>
<dbReference type="Gene3D" id="3.40.640.10">
    <property type="entry name" value="Type I PLP-dependent aspartate aminotransferase-like (Major domain)"/>
    <property type="match status" value="1"/>
</dbReference>
<proteinExistence type="inferred from homology"/>
<dbReference type="GO" id="GO:0047804">
    <property type="term" value="F:cysteine-S-conjugate beta-lyase activity"/>
    <property type="evidence" value="ECO:0007669"/>
    <property type="project" value="InterPro"/>
</dbReference>
<evidence type="ECO:0000256" key="2">
    <source>
        <dbReference type="ARBA" id="ARBA00009077"/>
    </source>
</evidence>
<comment type="catalytic activity">
    <reaction evidence="5">
        <text>L,L-cystathionine + H2O = L-homocysteine + pyruvate + NH4(+)</text>
        <dbReference type="Rhea" id="RHEA:13965"/>
        <dbReference type="ChEBI" id="CHEBI:15361"/>
        <dbReference type="ChEBI" id="CHEBI:15377"/>
        <dbReference type="ChEBI" id="CHEBI:28938"/>
        <dbReference type="ChEBI" id="CHEBI:58161"/>
        <dbReference type="ChEBI" id="CHEBI:58199"/>
    </reaction>
</comment>
<comment type="similarity">
    <text evidence="2 7">Belongs to the trans-sulfuration enzymes family.</text>
</comment>
<protein>
    <submittedName>
        <fullName evidence="8">Cystathionine beta-lyase</fullName>
    </submittedName>
</protein>
<evidence type="ECO:0000256" key="6">
    <source>
        <dbReference type="PIRSR" id="PIRSR001434-2"/>
    </source>
</evidence>
<dbReference type="GO" id="GO:0019346">
    <property type="term" value="P:transsulfuration"/>
    <property type="evidence" value="ECO:0007669"/>
    <property type="project" value="InterPro"/>
</dbReference>
<keyword evidence="4 8" id="KW-0456">Lyase</keyword>
<name>A0A423PTV2_9GAMM</name>
<keyword evidence="9" id="KW-1185">Reference proteome</keyword>
<dbReference type="InterPro" id="IPR015421">
    <property type="entry name" value="PyrdxlP-dep_Trfase_major"/>
</dbReference>
<accession>A0A423PTV2</accession>
<comment type="caution">
    <text evidence="8">The sequence shown here is derived from an EMBL/GenBank/DDBJ whole genome shotgun (WGS) entry which is preliminary data.</text>
</comment>
<dbReference type="Gene3D" id="3.90.1150.10">
    <property type="entry name" value="Aspartate Aminotransferase, domain 1"/>
    <property type="match status" value="1"/>
</dbReference>
<dbReference type="Proteomes" id="UP000283993">
    <property type="component" value="Unassembled WGS sequence"/>
</dbReference>